<protein>
    <submittedName>
        <fullName evidence="2">PAS domain-containing protein</fullName>
    </submittedName>
</protein>
<organism evidence="2 3">
    <name type="scientific">Halobaculum marinum</name>
    <dbReference type="NCBI Taxonomy" id="3031996"/>
    <lineage>
        <taxon>Archaea</taxon>
        <taxon>Methanobacteriati</taxon>
        <taxon>Methanobacteriota</taxon>
        <taxon>Stenosarchaea group</taxon>
        <taxon>Halobacteria</taxon>
        <taxon>Halobacteriales</taxon>
        <taxon>Haloferacaceae</taxon>
        <taxon>Halobaculum</taxon>
    </lineage>
</organism>
<comment type="caution">
    <text evidence="2">The sequence shown here is derived from an EMBL/GenBank/DDBJ whole genome shotgun (WGS) entry which is preliminary data.</text>
</comment>
<gene>
    <name evidence="2" type="ORF">ACFQKD_15540</name>
</gene>
<feature type="domain" description="PAS fold-4" evidence="1">
    <location>
        <begin position="149"/>
        <end position="236"/>
    </location>
</feature>
<evidence type="ECO:0000313" key="2">
    <source>
        <dbReference type="EMBL" id="MFC7098719.1"/>
    </source>
</evidence>
<dbReference type="InterPro" id="IPR035965">
    <property type="entry name" value="PAS-like_dom_sf"/>
</dbReference>
<dbReference type="Gene3D" id="3.30.450.20">
    <property type="entry name" value="PAS domain"/>
    <property type="match status" value="1"/>
</dbReference>
<keyword evidence="3" id="KW-1185">Reference proteome</keyword>
<evidence type="ECO:0000313" key="3">
    <source>
        <dbReference type="Proteomes" id="UP001596388"/>
    </source>
</evidence>
<reference evidence="2 3" key="1">
    <citation type="journal article" date="2019" name="Int. J. Syst. Evol. Microbiol.">
        <title>The Global Catalogue of Microorganisms (GCM) 10K type strain sequencing project: providing services to taxonomists for standard genome sequencing and annotation.</title>
        <authorList>
            <consortium name="The Broad Institute Genomics Platform"/>
            <consortium name="The Broad Institute Genome Sequencing Center for Infectious Disease"/>
            <person name="Wu L."/>
            <person name="Ma J."/>
        </authorList>
    </citation>
    <scope>NUCLEOTIDE SEQUENCE [LARGE SCALE GENOMIC DNA]</scope>
    <source>
        <strain evidence="2 3">DT55</strain>
    </source>
</reference>
<dbReference type="AlphaFoldDB" id="A0ABD5X4J4"/>
<dbReference type="SUPFAM" id="SSF55785">
    <property type="entry name" value="PYP-like sensor domain (PAS domain)"/>
    <property type="match status" value="1"/>
</dbReference>
<sequence>MRAASLQSVDQPITVVCVHDDPAYLDALGTAFDGSDDLRMILDTDPATALDRLGDAAAVVCPVDLQTTAETTVFEAVRQRDPTLPVLFTVSPDLSEVDDALFDADGTEFHSGTADSPQIRLFERRLRALVARARLERRVGQFRTALDLGRDPTLVVDGDGTIAYANQALSSAVTTDRASLVGREWTDIFTAESVRHLRVDAFPVAEDGWTWTGCAVLTTDTGEVEARTSLVRLSDRSVVFVVHGLSSSEETRE</sequence>
<name>A0ABD5X4J4_9EURY</name>
<dbReference type="EMBL" id="JBHTAG010000003">
    <property type="protein sequence ID" value="MFC7098719.1"/>
    <property type="molecule type" value="Genomic_DNA"/>
</dbReference>
<dbReference type="RefSeq" id="WP_276236734.1">
    <property type="nucleotide sequence ID" value="NZ_CP119989.1"/>
</dbReference>
<proteinExistence type="predicted"/>
<accession>A0ABD5X4J4</accession>
<dbReference type="Pfam" id="PF08448">
    <property type="entry name" value="PAS_4"/>
    <property type="match status" value="1"/>
</dbReference>
<dbReference type="InterPro" id="IPR013656">
    <property type="entry name" value="PAS_4"/>
</dbReference>
<dbReference type="Proteomes" id="UP001596388">
    <property type="component" value="Unassembled WGS sequence"/>
</dbReference>
<evidence type="ECO:0000259" key="1">
    <source>
        <dbReference type="Pfam" id="PF08448"/>
    </source>
</evidence>
<dbReference type="GeneID" id="79270347"/>